<accession>A0A1I4YL80</accession>
<feature type="domain" description="CsbD-like" evidence="2">
    <location>
        <begin position="6"/>
        <end position="55"/>
    </location>
</feature>
<dbReference type="RefSeq" id="WP_024982178.1">
    <property type="nucleotide sequence ID" value="NZ_CBCRUM010000015.1"/>
</dbReference>
<dbReference type="SUPFAM" id="SSF69047">
    <property type="entry name" value="Hypothetical protein YjbJ"/>
    <property type="match status" value="1"/>
</dbReference>
<evidence type="ECO:0000256" key="1">
    <source>
        <dbReference type="ARBA" id="ARBA00009129"/>
    </source>
</evidence>
<evidence type="ECO:0000313" key="3">
    <source>
        <dbReference type="EMBL" id="SFN38533.1"/>
    </source>
</evidence>
<keyword evidence="4" id="KW-1185">Reference proteome</keyword>
<sequence>MNTTELKEDWEVQKGKLKQKFAKLTDNDLLFLDGKKDEMLGRIEKKLGKTKAELKRIIESL</sequence>
<dbReference type="AlphaFoldDB" id="A0A1I4YL80"/>
<proteinExistence type="inferred from homology"/>
<protein>
    <submittedName>
        <fullName evidence="3">CsbD-like</fullName>
    </submittedName>
</protein>
<reference evidence="4" key="1">
    <citation type="submission" date="2016-10" db="EMBL/GenBank/DDBJ databases">
        <authorList>
            <person name="Varghese N."/>
            <person name="Submissions S."/>
        </authorList>
    </citation>
    <scope>NUCLEOTIDE SEQUENCE [LARGE SCALE GENOMIC DNA]</scope>
    <source>
        <strain evidence="4">DSM 4002</strain>
    </source>
</reference>
<name>A0A1I4YL80_9FLAO</name>
<evidence type="ECO:0000313" key="4">
    <source>
        <dbReference type="Proteomes" id="UP000182961"/>
    </source>
</evidence>
<comment type="similarity">
    <text evidence="1">Belongs to the UPF0337 (CsbD) family.</text>
</comment>
<evidence type="ECO:0000259" key="2">
    <source>
        <dbReference type="Pfam" id="PF05532"/>
    </source>
</evidence>
<dbReference type="InterPro" id="IPR008462">
    <property type="entry name" value="CsbD"/>
</dbReference>
<gene>
    <name evidence="3" type="ORF">SAMN05444143_1127</name>
</gene>
<dbReference type="InterPro" id="IPR036629">
    <property type="entry name" value="YjbJ_sf"/>
</dbReference>
<organism evidence="3 4">
    <name type="scientific">Flavobacterium succinicans</name>
    <dbReference type="NCBI Taxonomy" id="29536"/>
    <lineage>
        <taxon>Bacteria</taxon>
        <taxon>Pseudomonadati</taxon>
        <taxon>Bacteroidota</taxon>
        <taxon>Flavobacteriia</taxon>
        <taxon>Flavobacteriales</taxon>
        <taxon>Flavobacteriaceae</taxon>
        <taxon>Flavobacterium</taxon>
    </lineage>
</organism>
<dbReference type="Gene3D" id="1.10.1470.10">
    <property type="entry name" value="YjbJ"/>
    <property type="match status" value="1"/>
</dbReference>
<dbReference type="Pfam" id="PF05532">
    <property type="entry name" value="CsbD"/>
    <property type="match status" value="1"/>
</dbReference>
<dbReference type="EMBL" id="FOUT01000012">
    <property type="protein sequence ID" value="SFN38533.1"/>
    <property type="molecule type" value="Genomic_DNA"/>
</dbReference>
<dbReference type="Proteomes" id="UP000182961">
    <property type="component" value="Unassembled WGS sequence"/>
</dbReference>
<dbReference type="eggNOG" id="COG3237">
    <property type="taxonomic scope" value="Bacteria"/>
</dbReference>